<gene>
    <name evidence="4" type="ORF">RFI_00522</name>
</gene>
<reference evidence="4 5" key="1">
    <citation type="journal article" date="2013" name="Curr. Biol.">
        <title>The Genome of the Foraminiferan Reticulomyxa filosa.</title>
        <authorList>
            <person name="Glockner G."/>
            <person name="Hulsmann N."/>
            <person name="Schleicher M."/>
            <person name="Noegel A.A."/>
            <person name="Eichinger L."/>
            <person name="Gallinger C."/>
            <person name="Pawlowski J."/>
            <person name="Sierra R."/>
            <person name="Euteneuer U."/>
            <person name="Pillet L."/>
            <person name="Moustafa A."/>
            <person name="Platzer M."/>
            <person name="Groth M."/>
            <person name="Szafranski K."/>
            <person name="Schliwa M."/>
        </authorList>
    </citation>
    <scope>NUCLEOTIDE SEQUENCE [LARGE SCALE GENOMIC DNA]</scope>
</reference>
<proteinExistence type="inferred from homology"/>
<dbReference type="PANTHER" id="PTHR13994">
    <property type="entry name" value="NUDIX HYDROLASE RELATED"/>
    <property type="match status" value="1"/>
</dbReference>
<feature type="domain" description="Nudix hydrolase" evidence="3">
    <location>
        <begin position="166"/>
        <end position="314"/>
    </location>
</feature>
<dbReference type="Gene3D" id="3.40.630.30">
    <property type="match status" value="1"/>
</dbReference>
<dbReference type="InterPro" id="IPR000086">
    <property type="entry name" value="NUDIX_hydrolase_dom"/>
</dbReference>
<keyword evidence="5" id="KW-1185">Reference proteome</keyword>
<dbReference type="InterPro" id="IPR015797">
    <property type="entry name" value="NUDIX_hydrolase-like_dom_sf"/>
</dbReference>
<dbReference type="EMBL" id="ASPP01000564">
    <property type="protein sequence ID" value="ETO36540.1"/>
    <property type="molecule type" value="Genomic_DNA"/>
</dbReference>
<evidence type="ECO:0000256" key="2">
    <source>
        <dbReference type="ARBA" id="ARBA00022801"/>
    </source>
</evidence>
<evidence type="ECO:0000256" key="1">
    <source>
        <dbReference type="ARBA" id="ARBA00005582"/>
    </source>
</evidence>
<dbReference type="Pfam" id="PF00293">
    <property type="entry name" value="NUDIX"/>
    <property type="match status" value="2"/>
</dbReference>
<comment type="similarity">
    <text evidence="1">Belongs to the Nudix hydrolase family.</text>
</comment>
<dbReference type="CDD" id="cd04670">
    <property type="entry name" value="NUDIX_ASFGF2_Nudt6"/>
    <property type="match status" value="1"/>
</dbReference>
<dbReference type="InterPro" id="IPR003293">
    <property type="entry name" value="Nudix_hydrolase6-like"/>
</dbReference>
<dbReference type="GO" id="GO:0035529">
    <property type="term" value="F:NADH pyrophosphatase activity"/>
    <property type="evidence" value="ECO:0007669"/>
    <property type="project" value="TreeGrafter"/>
</dbReference>
<dbReference type="OrthoDB" id="447842at2759"/>
<dbReference type="AlphaFoldDB" id="X6PDH2"/>
<dbReference type="Gene3D" id="3.90.79.10">
    <property type="entry name" value="Nucleoside Triphosphate Pyrophosphohydrolase"/>
    <property type="match status" value="1"/>
</dbReference>
<dbReference type="SUPFAM" id="SSF55811">
    <property type="entry name" value="Nudix"/>
    <property type="match status" value="1"/>
</dbReference>
<accession>X6PDH2</accession>
<name>X6PDH2_RETFI</name>
<organism evidence="4 5">
    <name type="scientific">Reticulomyxa filosa</name>
    <dbReference type="NCBI Taxonomy" id="46433"/>
    <lineage>
        <taxon>Eukaryota</taxon>
        <taxon>Sar</taxon>
        <taxon>Rhizaria</taxon>
        <taxon>Retaria</taxon>
        <taxon>Foraminifera</taxon>
        <taxon>Monothalamids</taxon>
        <taxon>Reticulomyxidae</taxon>
        <taxon>Reticulomyxa</taxon>
    </lineage>
</organism>
<dbReference type="Proteomes" id="UP000023152">
    <property type="component" value="Unassembled WGS sequence"/>
</dbReference>
<dbReference type="InterPro" id="IPR040618">
    <property type="entry name" value="Pre-Nudix"/>
</dbReference>
<dbReference type="GO" id="GO:0047631">
    <property type="term" value="F:ADP-ribose diphosphatase activity"/>
    <property type="evidence" value="ECO:0007669"/>
    <property type="project" value="TreeGrafter"/>
</dbReference>
<dbReference type="GO" id="GO:0051287">
    <property type="term" value="F:NAD binding"/>
    <property type="evidence" value="ECO:0007669"/>
    <property type="project" value="TreeGrafter"/>
</dbReference>
<dbReference type="PROSITE" id="PS51462">
    <property type="entry name" value="NUDIX"/>
    <property type="match status" value="1"/>
</dbReference>
<protein>
    <recommendedName>
        <fullName evidence="3">Nudix hydrolase domain-containing protein</fullName>
    </recommendedName>
</protein>
<evidence type="ECO:0000259" key="3">
    <source>
        <dbReference type="PROSITE" id="PS51462"/>
    </source>
</evidence>
<comment type="caution">
    <text evidence="4">The sequence shown here is derived from an EMBL/GenBank/DDBJ whole genome shotgun (WGS) entry which is preliminary data.</text>
</comment>
<dbReference type="PANTHER" id="PTHR13994:SF13">
    <property type="entry name" value="FI03680P"/>
    <property type="match status" value="1"/>
</dbReference>
<sequence length="376" mass="44740">MSRLDKKSLLPRLCIFSAVSFILYKLYEQRDKDGRHIKQVSSDSLRTEEANEFEIKEDEDKENEKIWKSDTNMLAFQSDHFRGIRVIASRIPKNKKEWEQKLSYSLREWTLKKFRGVWIKLPVALVSYLEYGLKQGMAIHHATKEYVMLYKWLPHDEKDMVPEYCHSYLGVGALIINEKRQCVVIQEKWDFGRANYWKTPGGAVDRCESISHAAVREAKVKWKMCLLFVVCFLEETGIECEFISILGFRQMMPYRFGNTADIWFLCLLRPVDNTPLEFKKDEHEIAQIKWMDLNEFMNLECTKSIFQHYNFEKAVAKEVDWLLKHWNDCFDQQPKNLDNSLKIVKNTNIGFRCLPLEDRSTEHKQKRYFFQPNTQL</sequence>
<dbReference type="OMA" id="GVWIKLA"/>
<keyword evidence="2" id="KW-0378">Hydrolase</keyword>
<evidence type="ECO:0000313" key="4">
    <source>
        <dbReference type="EMBL" id="ETO36540.1"/>
    </source>
</evidence>
<dbReference type="Pfam" id="PF18290">
    <property type="entry name" value="Nudix_hydro"/>
    <property type="match status" value="1"/>
</dbReference>
<evidence type="ECO:0000313" key="5">
    <source>
        <dbReference type="Proteomes" id="UP000023152"/>
    </source>
</evidence>